<evidence type="ECO:0000313" key="18">
    <source>
        <dbReference type="Proteomes" id="UP000032141"/>
    </source>
</evidence>
<name>A0A0D3EII0_BRAOL</name>
<dbReference type="HOGENOM" id="CLU_850868_0_0_1"/>
<accession>A0A0D3EII0</accession>
<evidence type="ECO:0000256" key="15">
    <source>
        <dbReference type="SAM" id="MobiDB-lite"/>
    </source>
</evidence>
<keyword evidence="12" id="KW-0472">Membrane</keyword>
<reference evidence="17" key="2">
    <citation type="submission" date="2015-03" db="UniProtKB">
        <authorList>
            <consortium name="EnsemblPlants"/>
        </authorList>
    </citation>
    <scope>IDENTIFICATION</scope>
</reference>
<feature type="region of interest" description="Disordered" evidence="15">
    <location>
        <begin position="294"/>
        <end position="327"/>
    </location>
</feature>
<keyword evidence="18" id="KW-1185">Reference proteome</keyword>
<evidence type="ECO:0000256" key="4">
    <source>
        <dbReference type="ARBA" id="ARBA00022536"/>
    </source>
</evidence>
<evidence type="ECO:0000256" key="8">
    <source>
        <dbReference type="ARBA" id="ARBA00022837"/>
    </source>
</evidence>
<dbReference type="AlphaFoldDB" id="A0A0D3EII0"/>
<keyword evidence="5" id="KW-0812">Transmembrane</keyword>
<keyword evidence="6" id="KW-0732">Signal</keyword>
<protein>
    <recommendedName>
        <fullName evidence="16">EGF-like calcium-binding domain-containing protein</fullName>
    </recommendedName>
</protein>
<dbReference type="Pfam" id="PF12662">
    <property type="entry name" value="cEGF"/>
    <property type="match status" value="3"/>
</dbReference>
<reference evidence="17 18" key="1">
    <citation type="journal article" date="2014" name="Genome Biol.">
        <title>Transcriptome and methylome profiling reveals relics of genome dominance in the mesopolyploid Brassica oleracea.</title>
        <authorList>
            <person name="Parkin I.A."/>
            <person name="Koh C."/>
            <person name="Tang H."/>
            <person name="Robinson S.J."/>
            <person name="Kagale S."/>
            <person name="Clarke W.E."/>
            <person name="Town C.D."/>
            <person name="Nixon J."/>
            <person name="Krishnakumar V."/>
            <person name="Bidwell S.L."/>
            <person name="Denoeud F."/>
            <person name="Belcram H."/>
            <person name="Links M.G."/>
            <person name="Just J."/>
            <person name="Clarke C."/>
            <person name="Bender T."/>
            <person name="Huebert T."/>
            <person name="Mason A.S."/>
            <person name="Pires J.C."/>
            <person name="Barker G."/>
            <person name="Moore J."/>
            <person name="Walley P.G."/>
            <person name="Manoli S."/>
            <person name="Batley J."/>
            <person name="Edwards D."/>
            <person name="Nelson M.N."/>
            <person name="Wang X."/>
            <person name="Paterson A.H."/>
            <person name="King G."/>
            <person name="Bancroft I."/>
            <person name="Chalhoub B."/>
            <person name="Sharpe A.G."/>
        </authorList>
    </citation>
    <scope>NUCLEOTIDE SEQUENCE</scope>
    <source>
        <strain evidence="17 18">cv. TO1000</strain>
    </source>
</reference>
<dbReference type="Proteomes" id="UP000032141">
    <property type="component" value="Chromosome C9"/>
</dbReference>
<feature type="domain" description="EGF-like calcium-binding" evidence="16">
    <location>
        <begin position="225"/>
        <end position="270"/>
    </location>
</feature>
<evidence type="ECO:0000256" key="6">
    <source>
        <dbReference type="ARBA" id="ARBA00022729"/>
    </source>
</evidence>
<feature type="domain" description="EGF-like calcium-binding" evidence="16">
    <location>
        <begin position="179"/>
        <end position="224"/>
    </location>
</feature>
<sequence length="327" mass="36391">MASLLTNFGKLERSAVLKALCSGFRETTEPPICLTEDIETNECLQNNGGCWVDKRTNITACRDTFRGRVCRCPIVQGVKFLGDGYTHCEEPLFIYKDDLSFFPCFFCCCQNDHLKGCKCPPGFSGDGFKNCTDVNECEEKTVCQCRGCKCKNTWGSYDHLKGCKCPPGFSGDGFKNCTDVNECEEKTVCQCRGCKCKNTWGSYDHLKGCKCPPGFSGDGFKNCTDVNECEEKTVCQCRGCKCKNTWGSYDHLKGCKCPPGFSGDGFKNCTDRATTMVYKKVKKYTTKLQKKSMSPPLLGAERSSRMFSPPREGGREGIWKMGNAIEP</sequence>
<evidence type="ECO:0000256" key="2">
    <source>
        <dbReference type="ARBA" id="ARBA00007038"/>
    </source>
</evidence>
<dbReference type="InterPro" id="IPR026823">
    <property type="entry name" value="cEGF"/>
</dbReference>
<dbReference type="Gramene" id="Bo9g186190.1">
    <property type="protein sequence ID" value="Bo9g186190.1"/>
    <property type="gene ID" value="Bo9g186190"/>
</dbReference>
<evidence type="ECO:0000256" key="13">
    <source>
        <dbReference type="ARBA" id="ARBA00023157"/>
    </source>
</evidence>
<keyword evidence="10" id="KW-1133">Transmembrane helix</keyword>
<keyword evidence="9" id="KW-0653">Protein transport</keyword>
<dbReference type="FunFam" id="2.10.25.10:FF:000178">
    <property type="entry name" value="vacuolar-sorting receptor 1"/>
    <property type="match status" value="1"/>
</dbReference>
<dbReference type="GO" id="GO:0000139">
    <property type="term" value="C:Golgi membrane"/>
    <property type="evidence" value="ECO:0007669"/>
    <property type="project" value="UniProtKB-SubCell"/>
</dbReference>
<keyword evidence="14" id="KW-0325">Glycoprotein</keyword>
<dbReference type="eggNOG" id="ENOG502QSX2">
    <property type="taxonomic scope" value="Eukaryota"/>
</dbReference>
<dbReference type="EnsemblPlants" id="Bo9g186190.1">
    <property type="protein sequence ID" value="Bo9g186190.1"/>
    <property type="gene ID" value="Bo9g186190"/>
</dbReference>
<evidence type="ECO:0000256" key="14">
    <source>
        <dbReference type="ARBA" id="ARBA00023180"/>
    </source>
</evidence>
<evidence type="ECO:0000256" key="7">
    <source>
        <dbReference type="ARBA" id="ARBA00022737"/>
    </source>
</evidence>
<keyword evidence="8" id="KW-0106">Calcium</keyword>
<dbReference type="GO" id="GO:0015031">
    <property type="term" value="P:protein transport"/>
    <property type="evidence" value="ECO:0007669"/>
    <property type="project" value="UniProtKB-KW"/>
</dbReference>
<dbReference type="PANTHER" id="PTHR24034:SF89">
    <property type="entry name" value="COMPLEMENT COMPONENT C1Q RECEPTOR"/>
    <property type="match status" value="1"/>
</dbReference>
<dbReference type="SMART" id="SM00179">
    <property type="entry name" value="EGF_CA"/>
    <property type="match status" value="3"/>
</dbReference>
<keyword evidence="7" id="KW-0677">Repeat</keyword>
<comment type="similarity">
    <text evidence="2">Belongs to the VSR (BP-80) family.</text>
</comment>
<dbReference type="InterPro" id="IPR001881">
    <property type="entry name" value="EGF-like_Ca-bd_dom"/>
</dbReference>
<evidence type="ECO:0000256" key="1">
    <source>
        <dbReference type="ARBA" id="ARBA00004394"/>
    </source>
</evidence>
<evidence type="ECO:0000256" key="10">
    <source>
        <dbReference type="ARBA" id="ARBA00022989"/>
    </source>
</evidence>
<evidence type="ECO:0000259" key="16">
    <source>
        <dbReference type="SMART" id="SM00179"/>
    </source>
</evidence>
<evidence type="ECO:0000256" key="5">
    <source>
        <dbReference type="ARBA" id="ARBA00022692"/>
    </source>
</evidence>
<keyword evidence="3" id="KW-0813">Transport</keyword>
<evidence type="ECO:0000256" key="3">
    <source>
        <dbReference type="ARBA" id="ARBA00022448"/>
    </source>
</evidence>
<proteinExistence type="inferred from homology"/>
<dbReference type="Gene3D" id="2.10.25.10">
    <property type="entry name" value="Laminin"/>
    <property type="match status" value="3"/>
</dbReference>
<evidence type="ECO:0000313" key="17">
    <source>
        <dbReference type="EnsemblPlants" id="Bo9g186190.1"/>
    </source>
</evidence>
<evidence type="ECO:0000256" key="11">
    <source>
        <dbReference type="ARBA" id="ARBA00023034"/>
    </source>
</evidence>
<keyword evidence="4" id="KW-0245">EGF-like domain</keyword>
<dbReference type="PANTHER" id="PTHR24034">
    <property type="entry name" value="EGF-LIKE DOMAIN-CONTAINING PROTEIN"/>
    <property type="match status" value="1"/>
</dbReference>
<evidence type="ECO:0000256" key="12">
    <source>
        <dbReference type="ARBA" id="ARBA00023136"/>
    </source>
</evidence>
<comment type="subcellular location">
    <subcellularLocation>
        <location evidence="1">Golgi apparatus membrane</location>
    </subcellularLocation>
</comment>
<keyword evidence="13" id="KW-1015">Disulfide bond</keyword>
<dbReference type="CDD" id="cd00054">
    <property type="entry name" value="EGF_CA"/>
    <property type="match status" value="3"/>
</dbReference>
<dbReference type="InterPro" id="IPR050751">
    <property type="entry name" value="ECM_structural_protein"/>
</dbReference>
<feature type="domain" description="EGF-like calcium-binding" evidence="16">
    <location>
        <begin position="133"/>
        <end position="178"/>
    </location>
</feature>
<keyword evidence="11" id="KW-0333">Golgi apparatus</keyword>
<evidence type="ECO:0000256" key="9">
    <source>
        <dbReference type="ARBA" id="ARBA00022927"/>
    </source>
</evidence>
<organism evidence="17 18">
    <name type="scientific">Brassica oleracea var. oleracea</name>
    <dbReference type="NCBI Taxonomy" id="109376"/>
    <lineage>
        <taxon>Eukaryota</taxon>
        <taxon>Viridiplantae</taxon>
        <taxon>Streptophyta</taxon>
        <taxon>Embryophyta</taxon>
        <taxon>Tracheophyta</taxon>
        <taxon>Spermatophyta</taxon>
        <taxon>Magnoliopsida</taxon>
        <taxon>eudicotyledons</taxon>
        <taxon>Gunneridae</taxon>
        <taxon>Pentapetalae</taxon>
        <taxon>rosids</taxon>
        <taxon>malvids</taxon>
        <taxon>Brassicales</taxon>
        <taxon>Brassicaceae</taxon>
        <taxon>Brassiceae</taxon>
        <taxon>Brassica</taxon>
    </lineage>
</organism>
<dbReference type="GO" id="GO:0005509">
    <property type="term" value="F:calcium ion binding"/>
    <property type="evidence" value="ECO:0007669"/>
    <property type="project" value="InterPro"/>
</dbReference>